<accession>A0A1I4NHC7</accession>
<dbReference type="STRING" id="758825.SAMN02982985_02973"/>
<organism evidence="1 2">
    <name type="scientific">Rugamonas rubra</name>
    <dbReference type="NCBI Taxonomy" id="758825"/>
    <lineage>
        <taxon>Bacteria</taxon>
        <taxon>Pseudomonadati</taxon>
        <taxon>Pseudomonadota</taxon>
        <taxon>Betaproteobacteria</taxon>
        <taxon>Burkholderiales</taxon>
        <taxon>Oxalobacteraceae</taxon>
        <taxon>Telluria group</taxon>
        <taxon>Rugamonas</taxon>
    </lineage>
</organism>
<keyword evidence="2" id="KW-1185">Reference proteome</keyword>
<evidence type="ECO:0000313" key="1">
    <source>
        <dbReference type="EMBL" id="SFM14914.1"/>
    </source>
</evidence>
<reference evidence="1 2" key="1">
    <citation type="submission" date="2016-10" db="EMBL/GenBank/DDBJ databases">
        <authorList>
            <person name="de Groot N.N."/>
        </authorList>
    </citation>
    <scope>NUCLEOTIDE SEQUENCE [LARGE SCALE GENOMIC DNA]</scope>
    <source>
        <strain evidence="1 2">ATCC 43154</strain>
    </source>
</reference>
<protein>
    <recommendedName>
        <fullName evidence="3">DUF4160 domain-containing protein</fullName>
    </recommendedName>
</protein>
<dbReference type="Proteomes" id="UP000199470">
    <property type="component" value="Unassembled WGS sequence"/>
</dbReference>
<name>A0A1I4NHC7_9BURK</name>
<gene>
    <name evidence="1" type="ORF">SAMN02982985_02973</name>
</gene>
<evidence type="ECO:0000313" key="2">
    <source>
        <dbReference type="Proteomes" id="UP000199470"/>
    </source>
</evidence>
<sequence length="73" mass="8481">MFFKDHAPPHFHVKYAEHKAIIDIRELALIEGKLPRRALGLVLDWAELHQTELLADWQLCQDMQSPKPIAPLE</sequence>
<dbReference type="Pfam" id="PF13711">
    <property type="entry name" value="DUF4160"/>
    <property type="match status" value="1"/>
</dbReference>
<dbReference type="AlphaFoldDB" id="A0A1I4NHC7"/>
<dbReference type="InterPro" id="IPR025427">
    <property type="entry name" value="DUF4160"/>
</dbReference>
<dbReference type="OrthoDB" id="122670at2"/>
<dbReference type="EMBL" id="FOTW01000013">
    <property type="protein sequence ID" value="SFM14914.1"/>
    <property type="molecule type" value="Genomic_DNA"/>
</dbReference>
<evidence type="ECO:0008006" key="3">
    <source>
        <dbReference type="Google" id="ProtNLM"/>
    </source>
</evidence>
<proteinExistence type="predicted"/>